<name>A0A0F3NCZ7_9RICK</name>
<evidence type="ECO:0000313" key="3">
    <source>
        <dbReference type="Proteomes" id="UP000033546"/>
    </source>
</evidence>
<feature type="transmembrane region" description="Helical" evidence="1">
    <location>
        <begin position="6"/>
        <end position="26"/>
    </location>
</feature>
<proteinExistence type="predicted"/>
<keyword evidence="1" id="KW-0812">Transmembrane</keyword>
<organism evidence="2 3">
    <name type="scientific">Ehrlichia cf. muris str. EmCRT</name>
    <dbReference type="NCBI Taxonomy" id="1359167"/>
    <lineage>
        <taxon>Bacteria</taxon>
        <taxon>Pseudomonadati</taxon>
        <taxon>Pseudomonadota</taxon>
        <taxon>Alphaproteobacteria</taxon>
        <taxon>Rickettsiales</taxon>
        <taxon>Anaplasmataceae</taxon>
        <taxon>Ehrlichia</taxon>
    </lineage>
</organism>
<comment type="caution">
    <text evidence="2">The sequence shown here is derived from an EMBL/GenBank/DDBJ whole genome shotgun (WGS) entry which is preliminary data.</text>
</comment>
<protein>
    <submittedName>
        <fullName evidence="2">Uncharacterized protein</fullName>
    </submittedName>
</protein>
<gene>
    <name evidence="2" type="ORF">EMUCRT_0556</name>
</gene>
<evidence type="ECO:0000313" key="2">
    <source>
        <dbReference type="EMBL" id="KJV65611.1"/>
    </source>
</evidence>
<keyword evidence="1" id="KW-1133">Transmembrane helix</keyword>
<dbReference type="AlphaFoldDB" id="A0A0F3NCZ7"/>
<evidence type="ECO:0000256" key="1">
    <source>
        <dbReference type="SAM" id="Phobius"/>
    </source>
</evidence>
<dbReference type="Proteomes" id="UP000033546">
    <property type="component" value="Unassembled WGS sequence"/>
</dbReference>
<keyword evidence="1" id="KW-0472">Membrane</keyword>
<dbReference type="EMBL" id="LANU01000002">
    <property type="protein sequence ID" value="KJV65611.1"/>
    <property type="molecule type" value="Genomic_DNA"/>
</dbReference>
<dbReference type="PATRIC" id="fig|1359167.3.peg.542"/>
<reference evidence="2 3" key="1">
    <citation type="submission" date="2015-02" db="EMBL/GenBank/DDBJ databases">
        <title>Genome Sequencing of Rickettsiales.</title>
        <authorList>
            <person name="Daugherty S.C."/>
            <person name="Su Q."/>
            <person name="Abolude K."/>
            <person name="Beier-Sexton M."/>
            <person name="Carlyon J.A."/>
            <person name="Carter R."/>
            <person name="Day N.P."/>
            <person name="Dumler S.J."/>
            <person name="Dyachenko V."/>
            <person name="Godinez A."/>
            <person name="Kurtti T.J."/>
            <person name="Lichay M."/>
            <person name="Mullins K.E."/>
            <person name="Ott S."/>
            <person name="Pappas-Brown V."/>
            <person name="Paris D.H."/>
            <person name="Patel P."/>
            <person name="Richards A.L."/>
            <person name="Sadzewicz L."/>
            <person name="Sears K."/>
            <person name="Seidman D."/>
            <person name="Sengamalay N."/>
            <person name="Stenos J."/>
            <person name="Tallon L.J."/>
            <person name="Vincent G."/>
            <person name="Fraser C.M."/>
            <person name="Munderloh U."/>
            <person name="Dunning-Hotopp J.C."/>
        </authorList>
    </citation>
    <scope>NUCLEOTIDE SEQUENCE [LARGE SCALE GENOMIC DNA]</scope>
    <source>
        <strain evidence="2 3">EmCRT</strain>
    </source>
</reference>
<accession>A0A0F3NCZ7</accession>
<sequence length="119" mass="13814">MYRTAALLLLCIGTLVLLAIICYKMYKNKKKRERNQDQNGISTYDPSSEGTQQFFAIDRYNYLPISIRCQEYIDIRAGRMPRVIEQSEVDQEQPPTRKSIITVDRCVNTALSFFRGIPN</sequence>